<dbReference type="RefSeq" id="WP_089757496.1">
    <property type="nucleotide sequence ID" value="NZ_BKAT01000015.1"/>
</dbReference>
<dbReference type="AlphaFoldDB" id="A0A1H3WUP4"/>
<gene>
    <name evidence="1" type="ORF">SAMN05660909_00092</name>
</gene>
<dbReference type="STRING" id="408074.SAMN05660909_00092"/>
<dbReference type="OrthoDB" id="665728at2"/>
<keyword evidence="2" id="KW-1185">Reference proteome</keyword>
<reference evidence="2" key="1">
    <citation type="submission" date="2016-10" db="EMBL/GenBank/DDBJ databases">
        <authorList>
            <person name="Varghese N."/>
            <person name="Submissions S."/>
        </authorList>
    </citation>
    <scope>NUCLEOTIDE SEQUENCE [LARGE SCALE GENOMIC DNA]</scope>
    <source>
        <strain evidence="2">DSM 23920</strain>
    </source>
</reference>
<organism evidence="1 2">
    <name type="scientific">Chitinophaga terrae</name>
    <name type="common">ex Kim and Jung 2007</name>
    <dbReference type="NCBI Taxonomy" id="408074"/>
    <lineage>
        <taxon>Bacteria</taxon>
        <taxon>Pseudomonadati</taxon>
        <taxon>Bacteroidota</taxon>
        <taxon>Chitinophagia</taxon>
        <taxon>Chitinophagales</taxon>
        <taxon>Chitinophagaceae</taxon>
        <taxon>Chitinophaga</taxon>
    </lineage>
</organism>
<proteinExistence type="predicted"/>
<name>A0A1H3WUP4_9BACT</name>
<dbReference type="Proteomes" id="UP000199656">
    <property type="component" value="Unassembled WGS sequence"/>
</dbReference>
<protein>
    <submittedName>
        <fullName evidence="1">Uncharacterized protein</fullName>
    </submittedName>
</protein>
<evidence type="ECO:0000313" key="1">
    <source>
        <dbReference type="EMBL" id="SDZ90875.1"/>
    </source>
</evidence>
<accession>A0A1H3WUP4</accession>
<sequence>MFDIAIQSAFTHSPVTYTNCNAEKAITLYQEIDWAGIYRQIEESGSSPESPFYYYEINRRNQLGEKETLCISGDIGELVGIAYQRPKMERKGFFRKKDVLNPEYLTQMNGMDADLAFSCLQAFIKGDTGFLEQNMYDKEEN</sequence>
<evidence type="ECO:0000313" key="2">
    <source>
        <dbReference type="Proteomes" id="UP000199656"/>
    </source>
</evidence>
<dbReference type="EMBL" id="FNRL01000001">
    <property type="protein sequence ID" value="SDZ90875.1"/>
    <property type="molecule type" value="Genomic_DNA"/>
</dbReference>